<accession>A0ABS6T0U2</accession>
<evidence type="ECO:0000256" key="5">
    <source>
        <dbReference type="SAM" id="Phobius"/>
    </source>
</evidence>
<evidence type="ECO:0000256" key="1">
    <source>
        <dbReference type="ARBA" id="ARBA00004141"/>
    </source>
</evidence>
<feature type="transmembrane region" description="Helical" evidence="5">
    <location>
        <begin position="20"/>
        <end position="38"/>
    </location>
</feature>
<evidence type="ECO:0000256" key="4">
    <source>
        <dbReference type="ARBA" id="ARBA00023136"/>
    </source>
</evidence>
<reference evidence="6 7" key="1">
    <citation type="submission" date="2021-05" db="EMBL/GenBank/DDBJ databases">
        <title>Culturable bacteria isolated from Daya Bay.</title>
        <authorList>
            <person name="Zheng W."/>
            <person name="Yu S."/>
            <person name="Huang Y."/>
        </authorList>
    </citation>
    <scope>NUCLEOTIDE SEQUENCE [LARGE SCALE GENOMIC DNA]</scope>
    <source>
        <strain evidence="6 7">DP4N28-5</strain>
    </source>
</reference>
<protein>
    <submittedName>
        <fullName evidence="6">DoxX family protein</fullName>
    </submittedName>
</protein>
<evidence type="ECO:0000256" key="3">
    <source>
        <dbReference type="ARBA" id="ARBA00022989"/>
    </source>
</evidence>
<organism evidence="6 7">
    <name type="scientific">Maritimibacter dapengensis</name>
    <dbReference type="NCBI Taxonomy" id="2836868"/>
    <lineage>
        <taxon>Bacteria</taxon>
        <taxon>Pseudomonadati</taxon>
        <taxon>Pseudomonadota</taxon>
        <taxon>Alphaproteobacteria</taxon>
        <taxon>Rhodobacterales</taxon>
        <taxon>Roseobacteraceae</taxon>
        <taxon>Maritimibacter</taxon>
    </lineage>
</organism>
<proteinExistence type="predicted"/>
<keyword evidence="4 5" id="KW-0472">Membrane</keyword>
<keyword evidence="7" id="KW-1185">Reference proteome</keyword>
<gene>
    <name evidence="6" type="ORF">KJP28_04770</name>
</gene>
<dbReference type="Proteomes" id="UP000756530">
    <property type="component" value="Unassembled WGS sequence"/>
</dbReference>
<name>A0ABS6T0U2_9RHOB</name>
<comment type="caution">
    <text evidence="6">The sequence shown here is derived from an EMBL/GenBank/DDBJ whole genome shotgun (WGS) entry which is preliminary data.</text>
</comment>
<evidence type="ECO:0000256" key="2">
    <source>
        <dbReference type="ARBA" id="ARBA00022692"/>
    </source>
</evidence>
<dbReference type="RefSeq" id="WP_218391068.1">
    <property type="nucleotide sequence ID" value="NZ_JAHUZE010000001.1"/>
</dbReference>
<feature type="transmembrane region" description="Helical" evidence="5">
    <location>
        <begin position="74"/>
        <end position="96"/>
    </location>
</feature>
<comment type="subcellular location">
    <subcellularLocation>
        <location evidence="1">Membrane</location>
        <topology evidence="1">Multi-pass membrane protein</topology>
    </subcellularLocation>
</comment>
<dbReference type="EMBL" id="JAHUZE010000001">
    <property type="protein sequence ID" value="MBV7378226.1"/>
    <property type="molecule type" value="Genomic_DNA"/>
</dbReference>
<feature type="transmembrane region" description="Helical" evidence="5">
    <location>
        <begin position="148"/>
        <end position="167"/>
    </location>
</feature>
<keyword evidence="2 5" id="KW-0812">Transmembrane</keyword>
<dbReference type="InterPro" id="IPR032808">
    <property type="entry name" value="DoxX"/>
</dbReference>
<evidence type="ECO:0000313" key="7">
    <source>
        <dbReference type="Proteomes" id="UP000756530"/>
    </source>
</evidence>
<sequence length="176" mass="18793">MIRTLNALIAGLDRGASPVLASLARFAFAAVLAVYYWASALTKIDGFSISVIGYAQIFPKAMEAANYNVGEMTVFHTLVVAAGTLAEFILPALLIVGLATRPAALGMIGFVVVQTLTDLFGHGALGQPETLGAWFDRVPDSLIMDQRLLWITLLMIPLLHGGGPISIDRLLSRRIG</sequence>
<feature type="transmembrane region" description="Helical" evidence="5">
    <location>
        <begin position="103"/>
        <end position="125"/>
    </location>
</feature>
<evidence type="ECO:0000313" key="6">
    <source>
        <dbReference type="EMBL" id="MBV7378226.1"/>
    </source>
</evidence>
<keyword evidence="3 5" id="KW-1133">Transmembrane helix</keyword>
<dbReference type="Pfam" id="PF07681">
    <property type="entry name" value="DoxX"/>
    <property type="match status" value="1"/>
</dbReference>